<feature type="domain" description="Putative restriction endonuclease" evidence="1">
    <location>
        <begin position="12"/>
        <end position="165"/>
    </location>
</feature>
<dbReference type="CDD" id="cd06260">
    <property type="entry name" value="DUF820-like"/>
    <property type="match status" value="1"/>
</dbReference>
<dbReference type="Gene3D" id="3.90.1570.10">
    <property type="entry name" value="tt1808, chain A"/>
    <property type="match status" value="1"/>
</dbReference>
<dbReference type="InterPro" id="IPR008538">
    <property type="entry name" value="Uma2"/>
</dbReference>
<proteinExistence type="predicted"/>
<dbReference type="Pfam" id="PF05685">
    <property type="entry name" value="Uma2"/>
    <property type="match status" value="1"/>
</dbReference>
<dbReference type="EMBL" id="CYZN01000011">
    <property type="protein sequence ID" value="CUO11768.1"/>
    <property type="molecule type" value="Genomic_DNA"/>
</dbReference>
<name>A0A174CIY7_9FIRM</name>
<sequence>MALLKEESYTIEDIYALPDGERAELIDGHIYYMAPPSYKHQKLVMELSAIIRNYIKQHKGTCEVLPAPFAVYLDEINNTYVEPDISVICDPNKLDDKGCKGAPDWIIEIVSPASRKMDYLLKLFKYHSAGVREYWIVDIAKNRITVYNFNHDYSIEEYSFTDTVKAGIYEDLSIDFSEINIL</sequence>
<dbReference type="InterPro" id="IPR011335">
    <property type="entry name" value="Restrct_endonuc-II-like"/>
</dbReference>
<evidence type="ECO:0000313" key="2">
    <source>
        <dbReference type="EMBL" id="CUO11768.1"/>
    </source>
</evidence>
<dbReference type="InterPro" id="IPR012296">
    <property type="entry name" value="Nuclease_put_TT1808"/>
</dbReference>
<dbReference type="AlphaFoldDB" id="A0A174CIY7"/>
<reference evidence="2 3" key="1">
    <citation type="submission" date="2015-09" db="EMBL/GenBank/DDBJ databases">
        <authorList>
            <consortium name="Pathogen Informatics"/>
        </authorList>
    </citation>
    <scope>NUCLEOTIDE SEQUENCE [LARGE SCALE GENOMIC DNA]</scope>
    <source>
        <strain evidence="2 3">2789STDY5834863</strain>
    </source>
</reference>
<dbReference type="RefSeq" id="WP_055053630.1">
    <property type="nucleotide sequence ID" value="NZ_BTHH01000012.1"/>
</dbReference>
<dbReference type="Proteomes" id="UP000095431">
    <property type="component" value="Unassembled WGS sequence"/>
</dbReference>
<organism evidence="2 3">
    <name type="scientific">Blautia wexlerae</name>
    <dbReference type="NCBI Taxonomy" id="418240"/>
    <lineage>
        <taxon>Bacteria</taxon>
        <taxon>Bacillati</taxon>
        <taxon>Bacillota</taxon>
        <taxon>Clostridia</taxon>
        <taxon>Lachnospirales</taxon>
        <taxon>Lachnospiraceae</taxon>
        <taxon>Blautia</taxon>
    </lineage>
</organism>
<gene>
    <name evidence="2" type="ORF">ERS852478_01899</name>
</gene>
<dbReference type="PANTHER" id="PTHR34107">
    <property type="entry name" value="SLL0198 PROTEIN-RELATED"/>
    <property type="match status" value="1"/>
</dbReference>
<dbReference type="PANTHER" id="PTHR34107:SF4">
    <property type="entry name" value="SLL1222 PROTEIN"/>
    <property type="match status" value="1"/>
</dbReference>
<dbReference type="SUPFAM" id="SSF52980">
    <property type="entry name" value="Restriction endonuclease-like"/>
    <property type="match status" value="1"/>
</dbReference>
<accession>A0A174CIY7</accession>
<protein>
    <submittedName>
        <fullName evidence="2">Uncharacterized protein conserved in cyanobacteria</fullName>
    </submittedName>
</protein>
<evidence type="ECO:0000259" key="1">
    <source>
        <dbReference type="Pfam" id="PF05685"/>
    </source>
</evidence>
<evidence type="ECO:0000313" key="3">
    <source>
        <dbReference type="Proteomes" id="UP000095431"/>
    </source>
</evidence>